<dbReference type="EMBL" id="BARU01025160">
    <property type="protein sequence ID" value="GAH57664.1"/>
    <property type="molecule type" value="Genomic_DNA"/>
</dbReference>
<reference evidence="1" key="1">
    <citation type="journal article" date="2014" name="Front. Microbiol.">
        <title>High frequency of phylogenetically diverse reductive dehalogenase-homologous genes in deep subseafloor sedimentary metagenomes.</title>
        <authorList>
            <person name="Kawai M."/>
            <person name="Futagami T."/>
            <person name="Toyoda A."/>
            <person name="Takaki Y."/>
            <person name="Nishi S."/>
            <person name="Hori S."/>
            <person name="Arai W."/>
            <person name="Tsubouchi T."/>
            <person name="Morono Y."/>
            <person name="Uchiyama I."/>
            <person name="Ito T."/>
            <person name="Fujiyama A."/>
            <person name="Inagaki F."/>
            <person name="Takami H."/>
        </authorList>
    </citation>
    <scope>NUCLEOTIDE SEQUENCE</scope>
    <source>
        <strain evidence="1">Expedition CK06-06</strain>
    </source>
</reference>
<organism evidence="1">
    <name type="scientific">marine sediment metagenome</name>
    <dbReference type="NCBI Taxonomy" id="412755"/>
    <lineage>
        <taxon>unclassified sequences</taxon>
        <taxon>metagenomes</taxon>
        <taxon>ecological metagenomes</taxon>
    </lineage>
</organism>
<comment type="caution">
    <text evidence="1">The sequence shown here is derived from an EMBL/GenBank/DDBJ whole genome shotgun (WGS) entry which is preliminary data.</text>
</comment>
<sequence length="131" mass="14962">GVVDKVIGLRNHWLRQELTEEELLKRRKEWLEGGMRKLATPIILGARRYTYQGADGTTFAAIKIQWKKVREYWYGYTGVFKSIGGNTNYGTEPVLTTRNSFAIVDGLPPGRKVCLKVRHFPAVNLSPQGRR</sequence>
<proteinExistence type="predicted"/>
<name>X1HV15_9ZZZZ</name>
<feature type="non-terminal residue" evidence="1">
    <location>
        <position position="1"/>
    </location>
</feature>
<protein>
    <submittedName>
        <fullName evidence="1">Uncharacterized protein</fullName>
    </submittedName>
</protein>
<gene>
    <name evidence="1" type="ORF">S03H2_40568</name>
</gene>
<evidence type="ECO:0000313" key="1">
    <source>
        <dbReference type="EMBL" id="GAH57664.1"/>
    </source>
</evidence>
<accession>X1HV15</accession>
<dbReference type="AlphaFoldDB" id="X1HV15"/>